<dbReference type="GO" id="GO:0010181">
    <property type="term" value="F:FMN binding"/>
    <property type="evidence" value="ECO:0007669"/>
    <property type="project" value="InterPro"/>
</dbReference>
<dbReference type="GO" id="GO:0005758">
    <property type="term" value="C:mitochondrial intermembrane space"/>
    <property type="evidence" value="ECO:0007669"/>
    <property type="project" value="UniProtKB-SubCell"/>
</dbReference>
<dbReference type="CDD" id="cd02922">
    <property type="entry name" value="FCB2_FMN"/>
    <property type="match status" value="1"/>
</dbReference>
<evidence type="ECO:0000256" key="16">
    <source>
        <dbReference type="ARBA" id="ARBA00066458"/>
    </source>
</evidence>
<evidence type="ECO:0000313" key="21">
    <source>
        <dbReference type="EMBL" id="CAI4044112.1"/>
    </source>
</evidence>
<comment type="similarity">
    <text evidence="12">Belongs to the FMN-dependent alpha-hydroxy acid dehydrogenase family.</text>
</comment>
<comment type="cofactor">
    <cofactor evidence="1">
        <name>FMN</name>
        <dbReference type="ChEBI" id="CHEBI:58210"/>
    </cofactor>
</comment>
<reference evidence="21" key="1">
    <citation type="submission" date="2022-10" db="EMBL/GenBank/DDBJ databases">
        <authorList>
            <person name="Byrne P K."/>
        </authorList>
    </citation>
    <scope>NUCLEOTIDE SEQUENCE</scope>
    <source>
        <strain evidence="21">CBS7001</strain>
    </source>
</reference>
<comment type="catalytic activity">
    <reaction evidence="13">
        <text>(S)-lactate + 2 Fe(III)-[cytochrome c] = 2 Fe(II)-[cytochrome c] + pyruvate + 2 H(+)</text>
        <dbReference type="Rhea" id="RHEA:19909"/>
        <dbReference type="Rhea" id="RHEA-COMP:10350"/>
        <dbReference type="Rhea" id="RHEA-COMP:14399"/>
        <dbReference type="ChEBI" id="CHEBI:15361"/>
        <dbReference type="ChEBI" id="CHEBI:15378"/>
        <dbReference type="ChEBI" id="CHEBI:16651"/>
        <dbReference type="ChEBI" id="CHEBI:29033"/>
        <dbReference type="ChEBI" id="CHEBI:29034"/>
        <dbReference type="EC" id="1.1.2.3"/>
    </reaction>
    <physiologicalReaction direction="left-to-right" evidence="13">
        <dbReference type="Rhea" id="RHEA:19910"/>
    </physiologicalReaction>
</comment>
<comment type="cofactor">
    <cofactor evidence="2">
        <name>heme b</name>
        <dbReference type="ChEBI" id="CHEBI:60344"/>
    </cofactor>
</comment>
<dbReference type="PIRSF" id="PIRSF000138">
    <property type="entry name" value="Al-hdrx_acd_dh"/>
    <property type="match status" value="1"/>
</dbReference>
<dbReference type="AlphaFoldDB" id="A0AA35J059"/>
<evidence type="ECO:0000313" key="22">
    <source>
        <dbReference type="Proteomes" id="UP001162090"/>
    </source>
</evidence>
<feature type="binding site" evidence="19">
    <location>
        <position position="265"/>
    </location>
    <ligand>
        <name>glyoxylate</name>
        <dbReference type="ChEBI" id="CHEBI:36655"/>
    </ligand>
</feature>
<keyword evidence="7 19" id="KW-0288">FMN</keyword>
<keyword evidence="6 19" id="KW-0285">Flavoprotein</keyword>
<dbReference type="EMBL" id="OX365921">
    <property type="protein sequence ID" value="CAI4044112.1"/>
    <property type="molecule type" value="Genomic_DNA"/>
</dbReference>
<feature type="active site" description="Proton acceptor" evidence="18">
    <location>
        <position position="265"/>
    </location>
</feature>
<evidence type="ECO:0000256" key="4">
    <source>
        <dbReference type="ARBA" id="ARBA00011881"/>
    </source>
</evidence>
<evidence type="ECO:0000259" key="20">
    <source>
        <dbReference type="PROSITE" id="PS51349"/>
    </source>
</evidence>
<dbReference type="EC" id="1.1.2.3" evidence="16"/>
<dbReference type="GO" id="GO:0046872">
    <property type="term" value="F:metal ion binding"/>
    <property type="evidence" value="ECO:0007669"/>
    <property type="project" value="UniProtKB-KW"/>
</dbReference>
<keyword evidence="10" id="KW-0408">Iron</keyword>
<evidence type="ECO:0000256" key="13">
    <source>
        <dbReference type="ARBA" id="ARBA00052399"/>
    </source>
</evidence>
<comment type="similarity">
    <text evidence="14">In the C-terminal section; belongs to the FMN-dependent alpha-hydroxy acid dehydrogenase family.</text>
</comment>
<evidence type="ECO:0000256" key="2">
    <source>
        <dbReference type="ARBA" id="ARBA00001970"/>
    </source>
</evidence>
<name>A0AA35J059_SACUV</name>
<proteinExistence type="inferred from homology"/>
<dbReference type="Pfam" id="PF01070">
    <property type="entry name" value="FMN_dh"/>
    <property type="match status" value="1"/>
</dbReference>
<evidence type="ECO:0000256" key="7">
    <source>
        <dbReference type="ARBA" id="ARBA00022643"/>
    </source>
</evidence>
<dbReference type="InterPro" id="IPR013785">
    <property type="entry name" value="Aldolase_TIM"/>
</dbReference>
<dbReference type="Gene3D" id="3.20.20.70">
    <property type="entry name" value="Aldolase class I"/>
    <property type="match status" value="1"/>
</dbReference>
<organism evidence="21 22">
    <name type="scientific">Saccharomyces uvarum</name>
    <name type="common">Yeast</name>
    <name type="synonym">Saccharomyces bayanus var. uvarum</name>
    <dbReference type="NCBI Taxonomy" id="230603"/>
    <lineage>
        <taxon>Eukaryota</taxon>
        <taxon>Fungi</taxon>
        <taxon>Dikarya</taxon>
        <taxon>Ascomycota</taxon>
        <taxon>Saccharomycotina</taxon>
        <taxon>Saccharomycetes</taxon>
        <taxon>Saccharomycetales</taxon>
        <taxon>Saccharomycetaceae</taxon>
        <taxon>Saccharomyces</taxon>
    </lineage>
</organism>
<evidence type="ECO:0000256" key="1">
    <source>
        <dbReference type="ARBA" id="ARBA00001917"/>
    </source>
</evidence>
<dbReference type="InterPro" id="IPR037458">
    <property type="entry name" value="L-MDH/L-LDH_FMN-bd"/>
</dbReference>
<comment type="subcellular location">
    <subcellularLocation>
        <location evidence="3">Mitochondrion intermembrane space</location>
    </subcellularLocation>
</comment>
<feature type="binding site" evidence="19">
    <location>
        <position position="145"/>
    </location>
    <ligand>
        <name>FMN</name>
        <dbReference type="ChEBI" id="CHEBI:58210"/>
    </ligand>
</feature>
<accession>A0AA35J059</accession>
<evidence type="ECO:0000256" key="6">
    <source>
        <dbReference type="ARBA" id="ARBA00022630"/>
    </source>
</evidence>
<feature type="binding site" evidence="19">
    <location>
        <begin position="301"/>
        <end position="305"/>
    </location>
    <ligand>
        <name>FMN</name>
        <dbReference type="ChEBI" id="CHEBI:58210"/>
    </ligand>
</feature>
<comment type="similarity">
    <text evidence="15">In the N-terminal section; belongs to the cytochrome b5 family.</text>
</comment>
<keyword evidence="9" id="KW-0560">Oxidoreductase</keyword>
<sequence length="399" mass="43697">MTQDQNPDIPSLDSVFNLNEFEVIASKTLPKAVYAYYSSSADDEVSYRQNHHSFHGIFFKPKILVDVTDIDLSSKMLGEIFQAPFYISATALCGLGNPIGGEVDIVKACGRTDFMVPQMISTFSSNSLDEITAAKVNEKQTQWFQLYVNGDREITHDLIKKAEDLGLKALFITVDAPQAGNRERDLRFKFSSANKKGPNIMKGSQTANGTSGALSKLIDTALTWKDIENFRTLTSLPIILKGVQRIEDVIKAAEIGCKGVVLSNHGGRQLDFSVPPIEVLADCVPVLKSRGLDENFDILIDGGIRRGTDILKALCLGASGVGIASPFLYANSVYGQAGVEKAVDIIFNELKLSMRLLGVTNISELTPDLLDLKGLHDRFAPSKYPFHFHDTSFEANAIV</sequence>
<dbReference type="InterPro" id="IPR037396">
    <property type="entry name" value="FMN_HAD"/>
</dbReference>
<evidence type="ECO:0000256" key="10">
    <source>
        <dbReference type="ARBA" id="ARBA00023004"/>
    </source>
</evidence>
<gene>
    <name evidence="21" type="primary">SUVC10G0170</name>
    <name evidence="21" type="ORF">SUVC_10G0170</name>
</gene>
<keyword evidence="11" id="KW-0496">Mitochondrion</keyword>
<dbReference type="SUPFAM" id="SSF51395">
    <property type="entry name" value="FMN-linked oxidoreductases"/>
    <property type="match status" value="1"/>
</dbReference>
<comment type="subunit">
    <text evidence="4">Homotetramer.</text>
</comment>
<evidence type="ECO:0000256" key="17">
    <source>
        <dbReference type="ARBA" id="ARBA00068515"/>
    </source>
</evidence>
<feature type="binding site" evidence="19">
    <location>
        <position position="173"/>
    </location>
    <ligand>
        <name>FMN</name>
        <dbReference type="ChEBI" id="CHEBI:58210"/>
    </ligand>
</feature>
<feature type="binding site" evidence="19">
    <location>
        <position position="241"/>
    </location>
    <ligand>
        <name>FMN</name>
        <dbReference type="ChEBI" id="CHEBI:58210"/>
    </ligand>
</feature>
<evidence type="ECO:0000256" key="3">
    <source>
        <dbReference type="ARBA" id="ARBA00004569"/>
    </source>
</evidence>
<evidence type="ECO:0000256" key="8">
    <source>
        <dbReference type="ARBA" id="ARBA00022723"/>
    </source>
</evidence>
<feature type="binding site" evidence="19">
    <location>
        <position position="268"/>
    </location>
    <ligand>
        <name>glyoxylate</name>
        <dbReference type="ChEBI" id="CHEBI:36655"/>
    </ligand>
</feature>
<dbReference type="Proteomes" id="UP001162090">
    <property type="component" value="Chromosome 10"/>
</dbReference>
<keyword evidence="8" id="KW-0479">Metal-binding</keyword>
<evidence type="ECO:0000256" key="9">
    <source>
        <dbReference type="ARBA" id="ARBA00023002"/>
    </source>
</evidence>
<feature type="binding site" evidence="19">
    <location>
        <position position="36"/>
    </location>
    <ligand>
        <name>glyoxylate</name>
        <dbReference type="ChEBI" id="CHEBI:36655"/>
    </ligand>
</feature>
<feature type="binding site" evidence="19">
    <location>
        <position position="263"/>
    </location>
    <ligand>
        <name>glyoxylate</name>
        <dbReference type="ChEBI" id="CHEBI:36655"/>
    </ligand>
</feature>
<dbReference type="GO" id="GO:0006089">
    <property type="term" value="P:lactate metabolic process"/>
    <property type="evidence" value="ECO:0007669"/>
    <property type="project" value="TreeGrafter"/>
</dbReference>
<evidence type="ECO:0000256" key="19">
    <source>
        <dbReference type="PIRSR" id="PIRSR000138-2"/>
    </source>
</evidence>
<feature type="domain" description="FMN hydroxy acid dehydrogenase" evidence="20">
    <location>
        <begin position="10"/>
        <end position="375"/>
    </location>
</feature>
<dbReference type="PROSITE" id="PS51349">
    <property type="entry name" value="FMN_HYDROXY_ACID_DH_2"/>
    <property type="match status" value="1"/>
</dbReference>
<feature type="binding site" evidence="19">
    <location>
        <position position="147"/>
    </location>
    <ligand>
        <name>glyoxylate</name>
        <dbReference type="ChEBI" id="CHEBI:36655"/>
    </ligand>
</feature>
<feature type="binding site" evidence="19">
    <location>
        <position position="121"/>
    </location>
    <ligand>
        <name>FMN</name>
        <dbReference type="ChEBI" id="CHEBI:58210"/>
    </ligand>
</feature>
<evidence type="ECO:0000256" key="11">
    <source>
        <dbReference type="ARBA" id="ARBA00023128"/>
    </source>
</evidence>
<evidence type="ECO:0000256" key="14">
    <source>
        <dbReference type="ARBA" id="ARBA00061137"/>
    </source>
</evidence>
<feature type="binding site" evidence="19">
    <location>
        <begin position="89"/>
        <end position="91"/>
    </location>
    <ligand>
        <name>FMN</name>
        <dbReference type="ChEBI" id="CHEBI:58210"/>
    </ligand>
</feature>
<dbReference type="GO" id="GO:0004460">
    <property type="term" value="F:L-lactate dehydrogenase (cytochrome) activity"/>
    <property type="evidence" value="ECO:0007669"/>
    <property type="project" value="UniProtKB-EC"/>
</dbReference>
<dbReference type="PANTHER" id="PTHR10578:SF148">
    <property type="entry name" value="L-LACTATE DEHYDROGENASE (CYTOCHROME)"/>
    <property type="match status" value="1"/>
</dbReference>
<feature type="binding site" evidence="19">
    <location>
        <position position="182"/>
    </location>
    <ligand>
        <name>glyoxylate</name>
        <dbReference type="ChEBI" id="CHEBI:36655"/>
    </ligand>
</feature>
<evidence type="ECO:0000256" key="15">
    <source>
        <dbReference type="ARBA" id="ARBA00061589"/>
    </source>
</evidence>
<keyword evidence="5" id="KW-0349">Heme</keyword>
<evidence type="ECO:0000256" key="5">
    <source>
        <dbReference type="ARBA" id="ARBA00022617"/>
    </source>
</evidence>
<dbReference type="PANTHER" id="PTHR10578">
    <property type="entry name" value="S -2-HYDROXY-ACID OXIDASE-RELATED"/>
    <property type="match status" value="1"/>
</dbReference>
<dbReference type="FunFam" id="3.20.20.70:FF:000062">
    <property type="entry name" value="Cytochrome b2, mitochondrial, putative"/>
    <property type="match status" value="1"/>
</dbReference>
<dbReference type="PROSITE" id="PS00557">
    <property type="entry name" value="FMN_HYDROXY_ACID_DH_1"/>
    <property type="match status" value="1"/>
</dbReference>
<dbReference type="InterPro" id="IPR000262">
    <property type="entry name" value="FMN-dep_DH"/>
</dbReference>
<dbReference type="InterPro" id="IPR008259">
    <property type="entry name" value="FMN_hydac_DH_AS"/>
</dbReference>
<protein>
    <recommendedName>
        <fullName evidence="17">L-lactate dehydrogenase (cytochrome)</fullName>
        <ecNumber evidence="16">1.1.2.3</ecNumber>
    </recommendedName>
</protein>
<evidence type="ECO:0000256" key="18">
    <source>
        <dbReference type="PIRSR" id="PIRSR000138-1"/>
    </source>
</evidence>
<evidence type="ECO:0000256" key="12">
    <source>
        <dbReference type="ARBA" id="ARBA00024042"/>
    </source>
</evidence>
<dbReference type="InterPro" id="IPR012133">
    <property type="entry name" value="Alpha-hydoxy_acid_DH_FMN"/>
</dbReference>